<evidence type="ECO:0000313" key="3">
    <source>
        <dbReference type="Proteomes" id="UP000255515"/>
    </source>
</evidence>
<dbReference type="AlphaFoldDB" id="A0A376BZX8"/>
<proteinExistence type="predicted"/>
<dbReference type="EMBL" id="UFTJ01000001">
    <property type="protein sequence ID" value="SSZ47041.1"/>
    <property type="molecule type" value="Genomic_DNA"/>
</dbReference>
<evidence type="ECO:0000313" key="2">
    <source>
        <dbReference type="EMBL" id="SSZ47041.1"/>
    </source>
</evidence>
<feature type="chain" id="PRO_5016787630" evidence="1">
    <location>
        <begin position="20"/>
        <end position="183"/>
    </location>
</feature>
<reference evidence="2 3" key="1">
    <citation type="submission" date="2018-06" db="EMBL/GenBank/DDBJ databases">
        <authorList>
            <consortium name="Pathogen Informatics"/>
            <person name="Doyle S."/>
        </authorList>
    </citation>
    <scope>NUCLEOTIDE SEQUENCE [LARGE SCALE GENOMIC DNA]</scope>
    <source>
        <strain evidence="2 3">NCTC11661</strain>
    </source>
</reference>
<feature type="signal peptide" evidence="1">
    <location>
        <begin position="1"/>
        <end position="19"/>
    </location>
</feature>
<name>A0A376BZX8_9FLAO</name>
<dbReference type="RefSeq" id="WP_002686538.1">
    <property type="nucleotide sequence ID" value="NZ_UFTJ01000001.1"/>
</dbReference>
<accession>A0A376BZX8</accession>
<evidence type="ECO:0000256" key="1">
    <source>
        <dbReference type="SAM" id="SignalP"/>
    </source>
</evidence>
<keyword evidence="1" id="KW-0732">Signal</keyword>
<protein>
    <submittedName>
        <fullName evidence="2">Uncharacterized protein</fullName>
    </submittedName>
</protein>
<sequence length="183" mass="19728">MKVILLALFFILSCQSISAQIIVGGDKSIGNSELLSFPKTTATNALTDTRTDNDRGIILPAVDMRPSFVNKASNNGTFIFDKSSKKVLMFENGIWKELSQGSGDIGSLVLNTSAEEGNGVVIGADATSAEGVLVLESNNKALVLPHIENPHITVKSPYPGMICYDTKSNSLAIFDGAKWNYWR</sequence>
<gene>
    <name evidence="2" type="ORF">NCTC11661_00704</name>
</gene>
<organism evidence="2 3">
    <name type="scientific">Bergeyella zoohelcum</name>
    <dbReference type="NCBI Taxonomy" id="1015"/>
    <lineage>
        <taxon>Bacteria</taxon>
        <taxon>Pseudomonadati</taxon>
        <taxon>Bacteroidota</taxon>
        <taxon>Flavobacteriia</taxon>
        <taxon>Flavobacteriales</taxon>
        <taxon>Weeksellaceae</taxon>
        <taxon>Bergeyella</taxon>
    </lineage>
</organism>
<dbReference type="Proteomes" id="UP000255515">
    <property type="component" value="Unassembled WGS sequence"/>
</dbReference>